<dbReference type="Proteomes" id="UP000887575">
    <property type="component" value="Unassembled WGS sequence"/>
</dbReference>
<organism evidence="2 3">
    <name type="scientific">Mesorhabditis belari</name>
    <dbReference type="NCBI Taxonomy" id="2138241"/>
    <lineage>
        <taxon>Eukaryota</taxon>
        <taxon>Metazoa</taxon>
        <taxon>Ecdysozoa</taxon>
        <taxon>Nematoda</taxon>
        <taxon>Chromadorea</taxon>
        <taxon>Rhabditida</taxon>
        <taxon>Rhabditina</taxon>
        <taxon>Rhabditomorpha</taxon>
        <taxon>Rhabditoidea</taxon>
        <taxon>Rhabditidae</taxon>
        <taxon>Mesorhabditinae</taxon>
        <taxon>Mesorhabditis</taxon>
    </lineage>
</organism>
<feature type="transmembrane region" description="Helical" evidence="1">
    <location>
        <begin position="81"/>
        <end position="101"/>
    </location>
</feature>
<sequence>MENYFRPSRAEDVARFESRFCRVKAAMWVLFVFELFSMIFTLACSIHSGTLVNWVSFGVKLISIGLMIGALLENLVAARALFVYELFYNVLAVPYFTWITLCYNEVLGACKNLPYYISKEYRVGTGMAVGLVFYILITALIIWVFWIYSNYLKVKSTQTEVGFDDTFTHKHEKAIEMLEPLKH</sequence>
<name>A0AAF3EEV5_9BILA</name>
<feature type="transmembrane region" description="Helical" evidence="1">
    <location>
        <begin position="25"/>
        <end position="48"/>
    </location>
</feature>
<dbReference type="AlphaFoldDB" id="A0AAF3EEV5"/>
<keyword evidence="1" id="KW-1133">Transmembrane helix</keyword>
<keyword evidence="1" id="KW-0472">Membrane</keyword>
<evidence type="ECO:0000313" key="2">
    <source>
        <dbReference type="Proteomes" id="UP000887575"/>
    </source>
</evidence>
<feature type="transmembrane region" description="Helical" evidence="1">
    <location>
        <begin position="121"/>
        <end position="148"/>
    </location>
</feature>
<keyword evidence="1" id="KW-0812">Transmembrane</keyword>
<proteinExistence type="predicted"/>
<evidence type="ECO:0000313" key="3">
    <source>
        <dbReference type="WBParaSite" id="MBELARI_LOCUS12511"/>
    </source>
</evidence>
<accession>A0AAF3EEV5</accession>
<keyword evidence="2" id="KW-1185">Reference proteome</keyword>
<reference evidence="3" key="1">
    <citation type="submission" date="2024-02" db="UniProtKB">
        <authorList>
            <consortium name="WormBaseParasite"/>
        </authorList>
    </citation>
    <scope>IDENTIFICATION</scope>
</reference>
<feature type="transmembrane region" description="Helical" evidence="1">
    <location>
        <begin position="54"/>
        <end position="72"/>
    </location>
</feature>
<protein>
    <submittedName>
        <fullName evidence="3">MARVEL domain-containing protein</fullName>
    </submittedName>
</protein>
<evidence type="ECO:0000256" key="1">
    <source>
        <dbReference type="SAM" id="Phobius"/>
    </source>
</evidence>
<dbReference type="WBParaSite" id="MBELARI_LOCUS12511">
    <property type="protein sequence ID" value="MBELARI_LOCUS12511"/>
    <property type="gene ID" value="MBELARI_LOCUS12511"/>
</dbReference>